<keyword evidence="10" id="KW-0282">Flagellum</keyword>
<evidence type="ECO:0000256" key="5">
    <source>
        <dbReference type="RuleBase" id="RU362116"/>
    </source>
</evidence>
<dbReference type="AlphaFoldDB" id="A0A372IR57"/>
<dbReference type="InterPro" id="IPR037925">
    <property type="entry name" value="FlgE/F/G-like"/>
</dbReference>
<protein>
    <recommendedName>
        <fullName evidence="3">Flagellar hook protein FlgE</fullName>
    </recommendedName>
</protein>
<feature type="domain" description="Flagellar basal body rod protein N-terminal" evidence="6">
    <location>
        <begin position="9"/>
        <end position="34"/>
    </location>
</feature>
<dbReference type="Gene3D" id="2.60.98.20">
    <property type="entry name" value="Flagellar hook protein FlgE"/>
    <property type="match status" value="1"/>
</dbReference>
<dbReference type="Pfam" id="PF00460">
    <property type="entry name" value="Flg_bb_rod"/>
    <property type="match status" value="1"/>
</dbReference>
<dbReference type="InterPro" id="IPR019776">
    <property type="entry name" value="Flagellar_basal_body_rod_CS"/>
</dbReference>
<dbReference type="PRINTS" id="PR01005">
    <property type="entry name" value="FLGHOOKAP1"/>
</dbReference>
<dbReference type="GO" id="GO:0071978">
    <property type="term" value="P:bacterial-type flagellum-dependent swarming motility"/>
    <property type="evidence" value="ECO:0007669"/>
    <property type="project" value="TreeGrafter"/>
</dbReference>
<evidence type="ECO:0000259" key="8">
    <source>
        <dbReference type="Pfam" id="PF07559"/>
    </source>
</evidence>
<dbReference type="InterPro" id="IPR011491">
    <property type="entry name" value="FlgE_D2"/>
</dbReference>
<comment type="subcellular location">
    <subcellularLocation>
        <location evidence="1 5">Bacterial flagellum basal body</location>
    </subcellularLocation>
</comment>
<dbReference type="InterPro" id="IPR010930">
    <property type="entry name" value="Flg_bb/hook_C_dom"/>
</dbReference>
<dbReference type="InterPro" id="IPR053967">
    <property type="entry name" value="LlgE_F_G-like_D1"/>
</dbReference>
<comment type="caution">
    <text evidence="10">The sequence shown here is derived from an EMBL/GenBank/DDBJ whole genome shotgun (WGS) entry which is preliminary data.</text>
</comment>
<dbReference type="GO" id="GO:0009425">
    <property type="term" value="C:bacterial-type flagellum basal body"/>
    <property type="evidence" value="ECO:0007669"/>
    <property type="project" value="UniProtKB-SubCell"/>
</dbReference>
<evidence type="ECO:0000259" key="7">
    <source>
        <dbReference type="Pfam" id="PF06429"/>
    </source>
</evidence>
<dbReference type="RefSeq" id="WP_117298176.1">
    <property type="nucleotide sequence ID" value="NZ_QVQT02000002.1"/>
</dbReference>
<dbReference type="InterPro" id="IPR002371">
    <property type="entry name" value="FlgK"/>
</dbReference>
<dbReference type="GO" id="GO:0044780">
    <property type="term" value="P:bacterial-type flagellum assembly"/>
    <property type="evidence" value="ECO:0007669"/>
    <property type="project" value="InterPro"/>
</dbReference>
<name>A0A372IR57_9BACT</name>
<evidence type="ECO:0000259" key="6">
    <source>
        <dbReference type="Pfam" id="PF00460"/>
    </source>
</evidence>
<keyword evidence="4 5" id="KW-0975">Bacterial flagellum</keyword>
<dbReference type="SUPFAM" id="SSF117143">
    <property type="entry name" value="Flagellar hook protein flgE"/>
    <property type="match status" value="1"/>
</dbReference>
<dbReference type="Pfam" id="PF22692">
    <property type="entry name" value="LlgE_F_G_D1"/>
    <property type="match status" value="1"/>
</dbReference>
<evidence type="ECO:0000256" key="4">
    <source>
        <dbReference type="ARBA" id="ARBA00023143"/>
    </source>
</evidence>
<evidence type="ECO:0000256" key="3">
    <source>
        <dbReference type="ARBA" id="ARBA00019015"/>
    </source>
</evidence>
<dbReference type="InterPro" id="IPR020013">
    <property type="entry name" value="Flagellar_FlgE/F/G"/>
</dbReference>
<evidence type="ECO:0000313" key="11">
    <source>
        <dbReference type="Proteomes" id="UP000264702"/>
    </source>
</evidence>
<keyword evidence="11" id="KW-1185">Reference proteome</keyword>
<dbReference type="OrthoDB" id="9804559at2"/>
<accession>A0A372IR57</accession>
<evidence type="ECO:0000256" key="1">
    <source>
        <dbReference type="ARBA" id="ARBA00004117"/>
    </source>
</evidence>
<dbReference type="EMBL" id="QVQT01000002">
    <property type="protein sequence ID" value="RFU17427.1"/>
    <property type="molecule type" value="Genomic_DNA"/>
</dbReference>
<sequence>MSSFSIPLTGLESAQTALNTIANNLSNMNTTAFKSQEASFSNLFYQELGSTGSGNPIEVGAGTQVDSTTTDFSDEGSITPTSSAYDNAINGNGFFVVQNGSGTEYTRDGSFTADENGNLVTLSGQSVMGYPVANGAVNTSAGLTAIRLPIGQVEAPQATTTMSMTANLDASAAAGSASAVTVPITVYDSLGESHTANVNFTKTGTNTWSYNISMADTLSPASSTTAGVTTVGYNFGAGATLDPSTNLTITGPAGAGTGTIAAPAITAGESLATYAADLNSAITTAGITGTTVTVTGNTLNISGTNISTTGNVVQDAVGTNTTGTLSFDASGNLSSPSANISGIQFAGLADGAGNLNITWNLFESNGDASIEQVSAASGSSGTLQNGYTSGQYSGFTVDSSGVISATYDNGQTAAVGQLALASVINEQGLQLDAGNSYQTTAASGAATIGVAGTDGLGSIEGKALEGSNVNISNEFSNLIVEQQAYGASSKAVTTFDQIAQETINMIH</sequence>
<dbReference type="InterPro" id="IPR037058">
    <property type="entry name" value="Falgellar_hook_FlgE_sf"/>
</dbReference>
<dbReference type="GO" id="GO:0005198">
    <property type="term" value="F:structural molecule activity"/>
    <property type="evidence" value="ECO:0007669"/>
    <property type="project" value="InterPro"/>
</dbReference>
<dbReference type="Pfam" id="PF07559">
    <property type="entry name" value="FlgE_D2"/>
    <property type="match status" value="1"/>
</dbReference>
<dbReference type="NCBIfam" id="TIGR03506">
    <property type="entry name" value="FlgEFG_subfam"/>
    <property type="match status" value="2"/>
</dbReference>
<dbReference type="PANTHER" id="PTHR30435">
    <property type="entry name" value="FLAGELLAR PROTEIN"/>
    <property type="match status" value="1"/>
</dbReference>
<dbReference type="GO" id="GO:0009424">
    <property type="term" value="C:bacterial-type flagellum hook"/>
    <property type="evidence" value="ECO:0007669"/>
    <property type="project" value="InterPro"/>
</dbReference>
<reference evidence="10 11" key="1">
    <citation type="submission" date="2018-08" db="EMBL/GenBank/DDBJ databases">
        <title>Acidipila sp. 4G-K13, an acidobacterium isolated from forest soil.</title>
        <authorList>
            <person name="Gao Z.-H."/>
            <person name="Qiu L.-H."/>
        </authorList>
    </citation>
    <scope>NUCLEOTIDE SEQUENCE [LARGE SCALE GENOMIC DNA]</scope>
    <source>
        <strain evidence="10 11">4G-K13</strain>
    </source>
</reference>
<keyword evidence="10" id="KW-0969">Cilium</keyword>
<comment type="similarity">
    <text evidence="2 5">Belongs to the flagella basal body rod proteins family.</text>
</comment>
<proteinExistence type="inferred from homology"/>
<dbReference type="PANTHER" id="PTHR30435:SF19">
    <property type="entry name" value="FLAGELLAR BASAL-BODY ROD PROTEIN FLGG"/>
    <property type="match status" value="1"/>
</dbReference>
<gene>
    <name evidence="10" type="ORF">D0Y96_04525</name>
</gene>
<feature type="domain" description="Flagellar hook protein FlgE/F/G-like D1" evidence="9">
    <location>
        <begin position="88"/>
        <end position="163"/>
    </location>
</feature>
<dbReference type="Pfam" id="PF06429">
    <property type="entry name" value="Flg_bbr_C"/>
    <property type="match status" value="1"/>
</dbReference>
<evidence type="ECO:0000313" key="10">
    <source>
        <dbReference type="EMBL" id="RFU17427.1"/>
    </source>
</evidence>
<keyword evidence="10" id="KW-0966">Cell projection</keyword>
<feature type="domain" description="Flagellar basal-body/hook protein C-terminal" evidence="7">
    <location>
        <begin position="462"/>
        <end position="505"/>
    </location>
</feature>
<evidence type="ECO:0000256" key="2">
    <source>
        <dbReference type="ARBA" id="ARBA00009677"/>
    </source>
</evidence>
<feature type="domain" description="Flagellar hook protein FlgE D2" evidence="8">
    <location>
        <begin position="180"/>
        <end position="284"/>
    </location>
</feature>
<organism evidence="10 11">
    <name type="scientific">Paracidobacterium acidisoli</name>
    <dbReference type="NCBI Taxonomy" id="2303751"/>
    <lineage>
        <taxon>Bacteria</taxon>
        <taxon>Pseudomonadati</taxon>
        <taxon>Acidobacteriota</taxon>
        <taxon>Terriglobia</taxon>
        <taxon>Terriglobales</taxon>
        <taxon>Acidobacteriaceae</taxon>
        <taxon>Paracidobacterium</taxon>
    </lineage>
</organism>
<dbReference type="Proteomes" id="UP000264702">
    <property type="component" value="Unassembled WGS sequence"/>
</dbReference>
<dbReference type="InterPro" id="IPR001444">
    <property type="entry name" value="Flag_bb_rod_N"/>
</dbReference>
<dbReference type="PROSITE" id="PS00588">
    <property type="entry name" value="FLAGELLA_BB_ROD"/>
    <property type="match status" value="1"/>
</dbReference>
<evidence type="ECO:0000259" key="9">
    <source>
        <dbReference type="Pfam" id="PF22692"/>
    </source>
</evidence>